<accession>A0A3Q7IE25</accession>
<dbReference type="CDD" id="cd06222">
    <property type="entry name" value="RNase_H_like"/>
    <property type="match status" value="1"/>
</dbReference>
<dbReference type="GO" id="GO:0003676">
    <property type="term" value="F:nucleic acid binding"/>
    <property type="evidence" value="ECO:0007669"/>
    <property type="project" value="InterPro"/>
</dbReference>
<dbReference type="InterPro" id="IPR012337">
    <property type="entry name" value="RNaseH-like_sf"/>
</dbReference>
<protein>
    <recommendedName>
        <fullName evidence="1">RNase H type-1 domain-containing protein</fullName>
    </recommendedName>
</protein>
<dbReference type="Pfam" id="PF13456">
    <property type="entry name" value="RVT_3"/>
    <property type="match status" value="1"/>
</dbReference>
<dbReference type="Proteomes" id="UP000004994">
    <property type="component" value="Chromosome 10"/>
</dbReference>
<reference evidence="2" key="2">
    <citation type="submission" date="2019-01" db="UniProtKB">
        <authorList>
            <consortium name="EnsemblPlants"/>
        </authorList>
    </citation>
    <scope>IDENTIFICATION</scope>
    <source>
        <strain evidence="2">cv. Heinz 1706</strain>
    </source>
</reference>
<dbReference type="PaxDb" id="4081-Solyc10g018550.1.1"/>
<sequence>MDGTFMQNSGVSRTQGLARYGAILRDDKGRWLGGFVGRVGMVTTSCLTLKLWVIQGGLTVAKNFNLKNDIIKTDSREALMLTSKGGVVDNHPDGAVIEECRYFLFELGISVMHTLREGNSCANHLAKLGRMQLDEDLVILHRPPHSIHQLLLADMTHVAYLTYRKHVQ</sequence>
<reference evidence="2" key="1">
    <citation type="journal article" date="2012" name="Nature">
        <title>The tomato genome sequence provides insights into fleshy fruit evolution.</title>
        <authorList>
            <consortium name="Tomato Genome Consortium"/>
        </authorList>
    </citation>
    <scope>NUCLEOTIDE SEQUENCE [LARGE SCALE GENOMIC DNA]</scope>
    <source>
        <strain evidence="2">cv. Heinz 1706</strain>
    </source>
</reference>
<dbReference type="InterPro" id="IPR036397">
    <property type="entry name" value="RNaseH_sf"/>
</dbReference>
<dbReference type="PANTHER" id="PTHR34023">
    <property type="entry name" value="RNASE H DOMAIN-CONTAINING PROTEIN"/>
    <property type="match status" value="1"/>
</dbReference>
<dbReference type="Gene3D" id="3.30.420.10">
    <property type="entry name" value="Ribonuclease H-like superfamily/Ribonuclease H"/>
    <property type="match status" value="1"/>
</dbReference>
<dbReference type="Gramene" id="Solyc10g018550.1.1">
    <property type="protein sequence ID" value="Solyc10g018550.1.1.1"/>
    <property type="gene ID" value="Solyc10g018550.1"/>
</dbReference>
<evidence type="ECO:0000313" key="2">
    <source>
        <dbReference type="EnsemblPlants" id="Solyc10g018550.1.1.1"/>
    </source>
</evidence>
<dbReference type="EnsemblPlants" id="Solyc10g018550.1.1">
    <property type="protein sequence ID" value="Solyc10g018550.1.1.1"/>
    <property type="gene ID" value="Solyc10g018550.1"/>
</dbReference>
<name>A0A3Q7IE25_SOLLC</name>
<dbReference type="InParanoid" id="A0A3Q7IE25"/>
<evidence type="ECO:0000313" key="3">
    <source>
        <dbReference type="Proteomes" id="UP000004994"/>
    </source>
</evidence>
<dbReference type="InterPro" id="IPR002156">
    <property type="entry name" value="RNaseH_domain"/>
</dbReference>
<keyword evidence="3" id="KW-1185">Reference proteome</keyword>
<evidence type="ECO:0000259" key="1">
    <source>
        <dbReference type="Pfam" id="PF13456"/>
    </source>
</evidence>
<dbReference type="GO" id="GO:0004523">
    <property type="term" value="F:RNA-DNA hybrid ribonuclease activity"/>
    <property type="evidence" value="ECO:0007669"/>
    <property type="project" value="InterPro"/>
</dbReference>
<dbReference type="InterPro" id="IPR044730">
    <property type="entry name" value="RNase_H-like_dom_plant"/>
</dbReference>
<dbReference type="AlphaFoldDB" id="A0A3Q7IE25"/>
<dbReference type="OMA" id="MASICCQ"/>
<dbReference type="PANTHER" id="PTHR34023:SF4">
    <property type="entry name" value="RNASE H TYPE-1 DOMAIN-CONTAINING PROTEIN"/>
    <property type="match status" value="1"/>
</dbReference>
<organism evidence="2">
    <name type="scientific">Solanum lycopersicum</name>
    <name type="common">Tomato</name>
    <name type="synonym">Lycopersicon esculentum</name>
    <dbReference type="NCBI Taxonomy" id="4081"/>
    <lineage>
        <taxon>Eukaryota</taxon>
        <taxon>Viridiplantae</taxon>
        <taxon>Streptophyta</taxon>
        <taxon>Embryophyta</taxon>
        <taxon>Tracheophyta</taxon>
        <taxon>Spermatophyta</taxon>
        <taxon>Magnoliopsida</taxon>
        <taxon>eudicotyledons</taxon>
        <taxon>Gunneridae</taxon>
        <taxon>Pentapetalae</taxon>
        <taxon>asterids</taxon>
        <taxon>lamiids</taxon>
        <taxon>Solanales</taxon>
        <taxon>Solanaceae</taxon>
        <taxon>Solanoideae</taxon>
        <taxon>Solaneae</taxon>
        <taxon>Solanum</taxon>
        <taxon>Solanum subgen. Lycopersicon</taxon>
    </lineage>
</organism>
<dbReference type="SUPFAM" id="SSF53098">
    <property type="entry name" value="Ribonuclease H-like"/>
    <property type="match status" value="1"/>
</dbReference>
<feature type="domain" description="RNase H type-1" evidence="1">
    <location>
        <begin position="11"/>
        <end position="128"/>
    </location>
</feature>
<proteinExistence type="predicted"/>